<sequence length="745" mass="80116">MPACELPHFYITCSIRHHSSSSAHLTLERSNTTPTPPAERCLLIWGDNSHGQVGVDNTFNEIVLRPQKVPIPVGAGPVISIACGARHTAVVTRPLTLVKAIKIPPLEEGRVWVCGAAGPHLGIGVTGGSHIFNLTQVPGLEDAKQVVCGTDHTVVVTNHGAVYTWGDGGNGKLGHGGVCAYERAPRLVEALSGLHIMGASCGNAHTIAVTAEGDLFSWGGGDYGKLGHGDVMRRAVPTPVRSLRNVRQISAGGSHTACIVDGILHTWGRGFDGRLGHQECTAEHTPRRVDALLTARVVGVSCGGKHTACVTEDKELFTFGDNHSGQLGSGDARSCGIPIAVTLPSSAIKADCGFNHTTACSADGRVFAFGWNTRGALGVGDTADRYRPTKVLGVRRPTTMACGAGSTAMFAGVCCDPTLFIPTSATAGSFVYVYLRRFARKFSSHCEKEMRDELMSTELFQSSTISLSIVIPAYNEEKRLLPTLSKIAKYVHEKRSTTPGWSVEVLVVDDGSKDQTSAVATKSGQDLDLNLRVITVRPNQGKGNAIREGMLHSRGEVMLMMDADGAHDIYDVDRLIGKLPLGQSRGGVSAVVIGTRDTNDATVKRTIPRKIFAFFFHLWVSLFCVRGIRDTQNGFKLFTRASARLLFPNQHLTRWAFDIELLFLTQRVFGMKIYQERVSFTDVAGSKLGLISASLTMARDVALVWALYTTHLWRITRRFGGFACATAVATTAPNDSSEGPGKTEN</sequence>
<evidence type="ECO:0000256" key="2">
    <source>
        <dbReference type="ARBA" id="ARBA00022737"/>
    </source>
</evidence>
<dbReference type="InterPro" id="IPR058923">
    <property type="entry name" value="RCC1-like_dom"/>
</dbReference>
<dbReference type="Gene3D" id="3.90.550.10">
    <property type="entry name" value="Spore Coat Polysaccharide Biosynthesis Protein SpsA, Chain A"/>
    <property type="match status" value="1"/>
</dbReference>
<dbReference type="SUPFAM" id="SSF50985">
    <property type="entry name" value="RCC1/BLIP-II"/>
    <property type="match status" value="1"/>
</dbReference>
<keyword evidence="2" id="KW-0677">Repeat</keyword>
<dbReference type="EMBL" id="JAPMOS010000058">
    <property type="protein sequence ID" value="KAJ4456937.1"/>
    <property type="molecule type" value="Genomic_DNA"/>
</dbReference>
<dbReference type="InterPro" id="IPR011043">
    <property type="entry name" value="Gal_Oxase/kelch_b-propeller"/>
</dbReference>
<dbReference type="PANTHER" id="PTHR22870">
    <property type="entry name" value="REGULATOR OF CHROMOSOME CONDENSATION"/>
    <property type="match status" value="1"/>
</dbReference>
<evidence type="ECO:0000313" key="6">
    <source>
        <dbReference type="EMBL" id="KAJ4456937.1"/>
    </source>
</evidence>
<feature type="repeat" description="RCC1" evidence="3">
    <location>
        <begin position="213"/>
        <end position="262"/>
    </location>
</feature>
<evidence type="ECO:0000259" key="4">
    <source>
        <dbReference type="Pfam" id="PF00535"/>
    </source>
</evidence>
<evidence type="ECO:0000313" key="7">
    <source>
        <dbReference type="Proteomes" id="UP001141327"/>
    </source>
</evidence>
<dbReference type="Pfam" id="PF25390">
    <property type="entry name" value="WD40_RLD"/>
    <property type="match status" value="1"/>
</dbReference>
<dbReference type="PANTHER" id="PTHR22870:SF155">
    <property type="entry name" value="E3 UBIQUITIN-PROTEIN LIGASE HERC1-RELATED"/>
    <property type="match status" value="1"/>
</dbReference>
<protein>
    <submittedName>
        <fullName evidence="6">Dolichyl-phosphate beta-glucosyltransferase</fullName>
    </submittedName>
</protein>
<dbReference type="Pfam" id="PF00535">
    <property type="entry name" value="Glycos_transf_2"/>
    <property type="match status" value="1"/>
</dbReference>
<dbReference type="PROSITE" id="PS00626">
    <property type="entry name" value="RCC1_2"/>
    <property type="match status" value="2"/>
</dbReference>
<comment type="function">
    <text evidence="1">Dolichyl-phosphate beta-glucosyltransferase involved in the glycosylation of glycoproteins through the synthesis of dolichyl beta-D-glucosyl phosphate which serves as a sugar donor for transfer of three glucose residues to the Man-9-GlcNAc-2-PP-dolichol precursor to N-glycans.</text>
</comment>
<comment type="caution">
    <text evidence="6">The sequence shown here is derived from an EMBL/GenBank/DDBJ whole genome shotgun (WGS) entry which is preliminary data.</text>
</comment>
<feature type="domain" description="Glycosyltransferase 2-like" evidence="4">
    <location>
        <begin position="468"/>
        <end position="581"/>
    </location>
</feature>
<feature type="domain" description="RCC1-like" evidence="5">
    <location>
        <begin position="183"/>
        <end position="408"/>
    </location>
</feature>
<feature type="repeat" description="RCC1" evidence="3">
    <location>
        <begin position="40"/>
        <end position="94"/>
    </location>
</feature>
<dbReference type="SUPFAM" id="SSF50965">
    <property type="entry name" value="Galactose oxidase, central domain"/>
    <property type="match status" value="1"/>
</dbReference>
<name>A0ABQ8UEY8_9EUKA</name>
<evidence type="ECO:0000256" key="1">
    <source>
        <dbReference type="ARBA" id="ARBA00003301"/>
    </source>
</evidence>
<dbReference type="SUPFAM" id="SSF53448">
    <property type="entry name" value="Nucleotide-diphospho-sugar transferases"/>
    <property type="match status" value="1"/>
</dbReference>
<reference evidence="6" key="1">
    <citation type="journal article" date="2022" name="bioRxiv">
        <title>Genomics of Preaxostyla Flagellates Illuminates Evolutionary Transitions and the Path Towards Mitochondrial Loss.</title>
        <authorList>
            <person name="Novak L.V.F."/>
            <person name="Treitli S.C."/>
            <person name="Pyrih J."/>
            <person name="Halakuc P."/>
            <person name="Pipaliya S.V."/>
            <person name="Vacek V."/>
            <person name="Brzon O."/>
            <person name="Soukal P."/>
            <person name="Eme L."/>
            <person name="Dacks J.B."/>
            <person name="Karnkowska A."/>
            <person name="Elias M."/>
            <person name="Hampl V."/>
        </authorList>
    </citation>
    <scope>NUCLEOTIDE SEQUENCE</scope>
    <source>
        <strain evidence="6">RCP-MX</strain>
    </source>
</reference>
<dbReference type="InterPro" id="IPR035518">
    <property type="entry name" value="DPG_synthase"/>
</dbReference>
<dbReference type="Gene3D" id="2.130.10.30">
    <property type="entry name" value="Regulator of chromosome condensation 1/beta-lactamase-inhibitor protein II"/>
    <property type="match status" value="2"/>
</dbReference>
<feature type="repeat" description="RCC1" evidence="3">
    <location>
        <begin position="160"/>
        <end position="212"/>
    </location>
</feature>
<feature type="repeat" description="RCC1" evidence="3">
    <location>
        <begin position="364"/>
        <end position="413"/>
    </location>
</feature>
<dbReference type="InterPro" id="IPR029044">
    <property type="entry name" value="Nucleotide-diphossugar_trans"/>
</dbReference>
<evidence type="ECO:0000256" key="3">
    <source>
        <dbReference type="PROSITE-ProRule" id="PRU00235"/>
    </source>
</evidence>
<dbReference type="InterPro" id="IPR009091">
    <property type="entry name" value="RCC1/BLIP-II"/>
</dbReference>
<dbReference type="PRINTS" id="PR00633">
    <property type="entry name" value="RCCNDNSATION"/>
</dbReference>
<proteinExistence type="predicted"/>
<evidence type="ECO:0000259" key="5">
    <source>
        <dbReference type="Pfam" id="PF25390"/>
    </source>
</evidence>
<keyword evidence="7" id="KW-1185">Reference proteome</keyword>
<dbReference type="CDD" id="cd04188">
    <property type="entry name" value="DPG_synthase"/>
    <property type="match status" value="1"/>
</dbReference>
<feature type="repeat" description="RCC1" evidence="3">
    <location>
        <begin position="314"/>
        <end position="363"/>
    </location>
</feature>
<dbReference type="InterPro" id="IPR000408">
    <property type="entry name" value="Reg_chr_condens"/>
</dbReference>
<dbReference type="Pfam" id="PF13540">
    <property type="entry name" value="RCC1_2"/>
    <property type="match status" value="1"/>
</dbReference>
<dbReference type="Pfam" id="PF00415">
    <property type="entry name" value="RCC1"/>
    <property type="match status" value="1"/>
</dbReference>
<dbReference type="PROSITE" id="PS50012">
    <property type="entry name" value="RCC1_3"/>
    <property type="match status" value="6"/>
</dbReference>
<organism evidence="6 7">
    <name type="scientific">Paratrimastix pyriformis</name>
    <dbReference type="NCBI Taxonomy" id="342808"/>
    <lineage>
        <taxon>Eukaryota</taxon>
        <taxon>Metamonada</taxon>
        <taxon>Preaxostyla</taxon>
        <taxon>Paratrimastigidae</taxon>
        <taxon>Paratrimastix</taxon>
    </lineage>
</organism>
<feature type="repeat" description="RCC1" evidence="3">
    <location>
        <begin position="262"/>
        <end position="313"/>
    </location>
</feature>
<dbReference type="InterPro" id="IPR051210">
    <property type="entry name" value="Ub_ligase/GEF_domain"/>
</dbReference>
<gene>
    <name evidence="6" type="ORF">PAPYR_7761</name>
</gene>
<accession>A0ABQ8UEY8</accession>
<dbReference type="InterPro" id="IPR001173">
    <property type="entry name" value="Glyco_trans_2-like"/>
</dbReference>
<dbReference type="Proteomes" id="UP001141327">
    <property type="component" value="Unassembled WGS sequence"/>
</dbReference>